<comment type="similarity">
    <text evidence="1">Belongs to the IST1 family.</text>
</comment>
<dbReference type="GO" id="GO:0003677">
    <property type="term" value="F:DNA binding"/>
    <property type="evidence" value="ECO:0007669"/>
    <property type="project" value="UniProtKB-KW"/>
</dbReference>
<evidence type="ECO:0000256" key="12">
    <source>
        <dbReference type="ARBA" id="ARBA00022946"/>
    </source>
</evidence>
<evidence type="ECO:0000256" key="3">
    <source>
        <dbReference type="ARBA" id="ARBA00012417"/>
    </source>
</evidence>
<dbReference type="InterPro" id="IPR002298">
    <property type="entry name" value="DNA_polymerase_A"/>
</dbReference>
<evidence type="ECO:0000256" key="11">
    <source>
        <dbReference type="ARBA" id="ARBA00022932"/>
    </source>
</evidence>
<keyword evidence="7" id="KW-0540">Nuclease</keyword>
<dbReference type="GO" id="GO:0009507">
    <property type="term" value="C:chloroplast"/>
    <property type="evidence" value="ECO:0007669"/>
    <property type="project" value="UniProtKB-ARBA"/>
</dbReference>
<keyword evidence="13" id="KW-0238">DNA-binding</keyword>
<accession>A0A6G1CC41</accession>
<evidence type="ECO:0000256" key="16">
    <source>
        <dbReference type="SAM" id="Coils"/>
    </source>
</evidence>
<dbReference type="Gene3D" id="1.20.1260.60">
    <property type="entry name" value="Vacuolar protein sorting-associated protein Ist1"/>
    <property type="match status" value="1"/>
</dbReference>
<feature type="compositionally biased region" description="Acidic residues" evidence="17">
    <location>
        <begin position="1239"/>
        <end position="1248"/>
    </location>
</feature>
<feature type="region of interest" description="Disordered" evidence="17">
    <location>
        <begin position="1228"/>
        <end position="1332"/>
    </location>
</feature>
<name>A0A6G1CC41_9ORYZ</name>
<dbReference type="GO" id="GO:0006261">
    <property type="term" value="P:DNA-templated DNA replication"/>
    <property type="evidence" value="ECO:0007669"/>
    <property type="project" value="InterPro"/>
</dbReference>
<evidence type="ECO:0000313" key="19">
    <source>
        <dbReference type="EMBL" id="KAF0897696.1"/>
    </source>
</evidence>
<dbReference type="InterPro" id="IPR042277">
    <property type="entry name" value="IST1-like"/>
</dbReference>
<keyword evidence="6" id="KW-0235">DNA replication</keyword>
<keyword evidence="16" id="KW-0175">Coiled coil</keyword>
<feature type="compositionally biased region" description="Polar residues" evidence="17">
    <location>
        <begin position="1514"/>
        <end position="1532"/>
    </location>
</feature>
<keyword evidence="14" id="KW-0234">DNA repair</keyword>
<dbReference type="InterPro" id="IPR005061">
    <property type="entry name" value="Ist1"/>
</dbReference>
<feature type="region of interest" description="Disordered" evidence="17">
    <location>
        <begin position="1481"/>
        <end position="1549"/>
    </location>
</feature>
<dbReference type="PRINTS" id="PR00868">
    <property type="entry name" value="DNAPOLI"/>
</dbReference>
<evidence type="ECO:0000313" key="20">
    <source>
        <dbReference type="Proteomes" id="UP000479710"/>
    </source>
</evidence>
<evidence type="ECO:0000256" key="6">
    <source>
        <dbReference type="ARBA" id="ARBA00022705"/>
    </source>
</evidence>
<dbReference type="FunFam" id="3.30.420.10:FF:000051">
    <property type="entry name" value="DNA polymerase I"/>
    <property type="match status" value="1"/>
</dbReference>
<keyword evidence="9" id="KW-0378">Hydrolase</keyword>
<feature type="coiled-coil region" evidence="16">
    <location>
        <begin position="1041"/>
        <end position="1068"/>
    </location>
</feature>
<dbReference type="PANTHER" id="PTHR10133">
    <property type="entry name" value="DNA POLYMERASE I"/>
    <property type="match status" value="1"/>
</dbReference>
<keyword evidence="12" id="KW-0809">Transit peptide</keyword>
<feature type="compositionally biased region" description="Polar residues" evidence="17">
    <location>
        <begin position="1348"/>
        <end position="1360"/>
    </location>
</feature>
<keyword evidence="4" id="KW-0808">Transferase</keyword>
<evidence type="ECO:0000259" key="18">
    <source>
        <dbReference type="SMART" id="SM00482"/>
    </source>
</evidence>
<comment type="caution">
    <text evidence="19">The sequence shown here is derived from an EMBL/GenBank/DDBJ whole genome shotgun (WGS) entry which is preliminary data.</text>
</comment>
<feature type="compositionally biased region" description="Pro residues" evidence="17">
    <location>
        <begin position="1"/>
        <end position="10"/>
    </location>
</feature>
<evidence type="ECO:0000256" key="4">
    <source>
        <dbReference type="ARBA" id="ARBA00022679"/>
    </source>
</evidence>
<evidence type="ECO:0000256" key="5">
    <source>
        <dbReference type="ARBA" id="ARBA00022695"/>
    </source>
</evidence>
<keyword evidence="11" id="KW-0239">DNA-directed DNA polymerase</keyword>
<feature type="region of interest" description="Disordered" evidence="17">
    <location>
        <begin position="1345"/>
        <end position="1423"/>
    </location>
</feature>
<dbReference type="InterPro" id="IPR036397">
    <property type="entry name" value="RNaseH_sf"/>
</dbReference>
<evidence type="ECO:0000256" key="1">
    <source>
        <dbReference type="ARBA" id="ARBA00005536"/>
    </source>
</evidence>
<dbReference type="FunFam" id="1.20.1260.60:FF:000003">
    <property type="entry name" value="IST1-like protein isoform A"/>
    <property type="match status" value="1"/>
</dbReference>
<dbReference type="Gene3D" id="3.30.70.370">
    <property type="match status" value="1"/>
</dbReference>
<dbReference type="Pfam" id="PF00476">
    <property type="entry name" value="DNA_pol_A"/>
    <property type="match status" value="2"/>
</dbReference>
<keyword evidence="10" id="KW-0269">Exonuclease</keyword>
<evidence type="ECO:0000256" key="8">
    <source>
        <dbReference type="ARBA" id="ARBA00022763"/>
    </source>
</evidence>
<dbReference type="OrthoDB" id="275278at2759"/>
<evidence type="ECO:0000256" key="9">
    <source>
        <dbReference type="ARBA" id="ARBA00022801"/>
    </source>
</evidence>
<dbReference type="InterPro" id="IPR001098">
    <property type="entry name" value="DNA-dir_DNA_pol_A_palm_dom"/>
</dbReference>
<evidence type="ECO:0000256" key="2">
    <source>
        <dbReference type="ARBA" id="ARBA00007705"/>
    </source>
</evidence>
<keyword evidence="5" id="KW-0548">Nucleotidyltransferase</keyword>
<evidence type="ECO:0000256" key="17">
    <source>
        <dbReference type="SAM" id="MobiDB-lite"/>
    </source>
</evidence>
<dbReference type="EC" id="2.7.7.7" evidence="3"/>
<dbReference type="Pfam" id="PF01612">
    <property type="entry name" value="DNA_pol_A_exo1"/>
    <property type="match status" value="1"/>
</dbReference>
<comment type="catalytic activity">
    <reaction evidence="15">
        <text>DNA(n) + a 2'-deoxyribonucleoside 5'-triphosphate = DNA(n+1) + diphosphate</text>
        <dbReference type="Rhea" id="RHEA:22508"/>
        <dbReference type="Rhea" id="RHEA-COMP:17339"/>
        <dbReference type="Rhea" id="RHEA-COMP:17340"/>
        <dbReference type="ChEBI" id="CHEBI:33019"/>
        <dbReference type="ChEBI" id="CHEBI:61560"/>
        <dbReference type="ChEBI" id="CHEBI:173112"/>
        <dbReference type="EC" id="2.7.7.7"/>
    </reaction>
</comment>
<dbReference type="InterPro" id="IPR043502">
    <property type="entry name" value="DNA/RNA_pol_sf"/>
</dbReference>
<dbReference type="GO" id="GO:0015031">
    <property type="term" value="P:protein transport"/>
    <property type="evidence" value="ECO:0007669"/>
    <property type="project" value="InterPro"/>
</dbReference>
<dbReference type="GO" id="GO:0006302">
    <property type="term" value="P:double-strand break repair"/>
    <property type="evidence" value="ECO:0007669"/>
    <property type="project" value="TreeGrafter"/>
</dbReference>
<keyword evidence="20" id="KW-1185">Reference proteome</keyword>
<protein>
    <recommendedName>
        <fullName evidence="3">DNA-directed DNA polymerase</fullName>
        <ecNumber evidence="3">2.7.7.7</ecNumber>
    </recommendedName>
</protein>
<evidence type="ECO:0000256" key="7">
    <source>
        <dbReference type="ARBA" id="ARBA00022722"/>
    </source>
</evidence>
<organism evidence="19 20">
    <name type="scientific">Oryza meyeriana var. granulata</name>
    <dbReference type="NCBI Taxonomy" id="110450"/>
    <lineage>
        <taxon>Eukaryota</taxon>
        <taxon>Viridiplantae</taxon>
        <taxon>Streptophyta</taxon>
        <taxon>Embryophyta</taxon>
        <taxon>Tracheophyta</taxon>
        <taxon>Spermatophyta</taxon>
        <taxon>Magnoliopsida</taxon>
        <taxon>Liliopsida</taxon>
        <taxon>Poales</taxon>
        <taxon>Poaceae</taxon>
        <taxon>BOP clade</taxon>
        <taxon>Oryzoideae</taxon>
        <taxon>Oryzeae</taxon>
        <taxon>Oryzinae</taxon>
        <taxon>Oryza</taxon>
        <taxon>Oryza meyeriana</taxon>
    </lineage>
</organism>
<evidence type="ECO:0000256" key="13">
    <source>
        <dbReference type="ARBA" id="ARBA00023125"/>
    </source>
</evidence>
<dbReference type="FunFam" id="1.10.150.20:FF:000034">
    <property type="entry name" value="DNA polymerase I"/>
    <property type="match status" value="1"/>
</dbReference>
<evidence type="ECO:0000256" key="15">
    <source>
        <dbReference type="ARBA" id="ARBA00049244"/>
    </source>
</evidence>
<dbReference type="GO" id="GO:0008408">
    <property type="term" value="F:3'-5' exonuclease activity"/>
    <property type="evidence" value="ECO:0007669"/>
    <property type="project" value="InterPro"/>
</dbReference>
<dbReference type="EMBL" id="SPHZ02000009">
    <property type="protein sequence ID" value="KAF0897696.1"/>
    <property type="molecule type" value="Genomic_DNA"/>
</dbReference>
<comment type="similarity">
    <text evidence="2">Belongs to the DNA polymerase type-A family.</text>
</comment>
<keyword evidence="8" id="KW-0227">DNA damage</keyword>
<evidence type="ECO:0000256" key="10">
    <source>
        <dbReference type="ARBA" id="ARBA00022839"/>
    </source>
</evidence>
<dbReference type="CDD" id="cd08640">
    <property type="entry name" value="DNA_pol_A_plastid_like"/>
    <property type="match status" value="1"/>
</dbReference>
<dbReference type="SUPFAM" id="SSF56672">
    <property type="entry name" value="DNA/RNA polymerases"/>
    <property type="match status" value="1"/>
</dbReference>
<feature type="compositionally biased region" description="Pro residues" evidence="17">
    <location>
        <begin position="1391"/>
        <end position="1400"/>
    </location>
</feature>
<feature type="compositionally biased region" description="Polar residues" evidence="17">
    <location>
        <begin position="1267"/>
        <end position="1327"/>
    </location>
</feature>
<dbReference type="Gene3D" id="1.10.150.20">
    <property type="entry name" value="5' to 3' exonuclease, C-terminal subdomain"/>
    <property type="match status" value="1"/>
</dbReference>
<gene>
    <name evidence="19" type="ORF">E2562_000412</name>
</gene>
<feature type="domain" description="DNA-directed DNA polymerase family A palm" evidence="18">
    <location>
        <begin position="759"/>
        <end position="989"/>
    </location>
</feature>
<dbReference type="Pfam" id="PF03398">
    <property type="entry name" value="Ist1"/>
    <property type="match status" value="1"/>
</dbReference>
<proteinExistence type="inferred from homology"/>
<dbReference type="InterPro" id="IPR012337">
    <property type="entry name" value="RNaseH-like_sf"/>
</dbReference>
<dbReference type="InterPro" id="IPR002562">
    <property type="entry name" value="3'-5'_exonuclease_dom"/>
</dbReference>
<dbReference type="PANTHER" id="PTHR10133:SF27">
    <property type="entry name" value="DNA POLYMERASE NU"/>
    <property type="match status" value="1"/>
</dbReference>
<dbReference type="Gene3D" id="3.30.420.10">
    <property type="entry name" value="Ribonuclease H-like superfamily/Ribonuclease H"/>
    <property type="match status" value="1"/>
</dbReference>
<sequence>MAVAPPPPPAKQLRRCTGSSPPWLSSPFRRTRYLSRPALAGGGRQDYYHSSDMGVSKSGAFKLGLYGNLNVQSSIQEWVDETRRIFFLRTTNNVRNIISSGTTLRVGNLHHDPSEDLRSSNYPSLYNLRERGPSNSIVNRHVDTDLAKHCVMYQSAHAVPAPFSVVNNDIKPLNMPNGSKAEIPCHDSFAVESSLPKVSKSETTLVVDKANDIPDNKEHKRITRKVTPNIPDKASLPSESKNARKVLATIYDKVLVVNNVESARSVVKLLTTKYKGFIHACDTEVANIDVKEETPVGHGEVICFSIYSGNSDGHADFGNGKTCIWVDVLDGGKDVLMEFAPFFEDPSIKKVWHNYSFDSHVIENCGIKVAGFHADTMHLARLWDSSRRIDGGYSLEGLTNDHRVMNAVLKDLPKTGKMSMKTIFGRKKVRKNGSEGKIISIEPVEKLQREDRELWICYSSLDSMSTLQLYESLKNKLEAKEWIFDGCPRGTMYDFYEEYWRPFGALLVKMETEGMLVDRAYLSEIEKGAVAERKLAADKFRKWASKYCPDAKYMNVNSDTQIRQLFFGGIENRNKPGETWPQSKTYKVPNDENIVTEGKKTPKSRTIKLFSIVEDLKIDMFTPSGWPSISREVLRSLAGKIPTDHIYNIDDDQEFDEDGSSLELPEQDIEDTSPYGTAYEAFGGGKKGREACHAIAALCEICSIDKLVSSFIIPLQGDRISCKEGRVHCSLNINTETGRLSARTPNLQNQPALEKDRYKIRQAFVAAPGNTLIVADYGQLELRILAHLTNCKSMLEAFKAGGDFHSRTAMNMYQHVRDAVEEKKVLLEWHPQPGQEKPPVPLLKDAFGAERRKAKMLNFSIAYGKTAVGLSRDWKVSVREARDTLKLWYRDRKEVSAWQKKQKALALEKCEVYTLLGRSRHFPNMTHAGPGQKGHAERAAINAPVQGSAADVAMCAMLEIEGNARLKELGWRLLLQVHDEVILEGPTESAEEAKAIVVGCMSKPFYGTNILKVDLAVDAKYAKSCSKTLLKLTIPRIKLLRNRRELQLRQMRRDIAKLLEAGQEATARIRVEHIIREENMMAAQEILELFCELIAVRLPIIETQKECPIDLKEAISSICFAAPRCADLPELMQVQMMFATKYGKEFVAAATELMPDCGVNRQIIELLSIRAPPVEAKMKLLKEIAEEHQIDWDPSATETEFLKPHEDLLNGPTYFNGSTLPLPKEKHEETLAASAAEHPDEDYDEFDTGFESLDLPEVPKAAIRPPSDTTTADIGTHLQSSQPASHLQSSQPTSHEFSNVQSSQPASHEFSNVQSSQPASHEFSNPSDLEENPTANAAFMTELKDSKPNSTPFAQPSMPVSPNEKKQFVPFATPPPFSAPSPMEKYESNPSPSPSPPVKPTDPQMFTRTIDEVTPPPTTTDYLFSKQPEQLHSTSTENIANVDLDDVLSAAQTAAETAERAASAARAAANLAQLRIADLKKNSKTYENYSDDGVRKESPRTEMTQKPVFDHQDSFSSDTQGYMPSHVPQRSPSMEDDPYFSYPNLFSKP</sequence>
<evidence type="ECO:0000256" key="14">
    <source>
        <dbReference type="ARBA" id="ARBA00023204"/>
    </source>
</evidence>
<dbReference type="Proteomes" id="UP000479710">
    <property type="component" value="Unassembled WGS sequence"/>
</dbReference>
<dbReference type="CDD" id="cd06139">
    <property type="entry name" value="DNA_polA_I_Ecoli_like_exo"/>
    <property type="match status" value="1"/>
</dbReference>
<dbReference type="SUPFAM" id="SSF53098">
    <property type="entry name" value="Ribonuclease H-like"/>
    <property type="match status" value="1"/>
</dbReference>
<reference evidence="19 20" key="1">
    <citation type="submission" date="2019-11" db="EMBL/GenBank/DDBJ databases">
        <title>Whole genome sequence of Oryza granulata.</title>
        <authorList>
            <person name="Li W."/>
        </authorList>
    </citation>
    <scope>NUCLEOTIDE SEQUENCE [LARGE SCALE GENOMIC DNA]</scope>
    <source>
        <strain evidence="20">cv. Menghai</strain>
        <tissue evidence="19">Leaf</tissue>
    </source>
</reference>
<feature type="region of interest" description="Disordered" evidence="17">
    <location>
        <begin position="1"/>
        <end position="23"/>
    </location>
</feature>
<dbReference type="GO" id="GO:0003887">
    <property type="term" value="F:DNA-directed DNA polymerase activity"/>
    <property type="evidence" value="ECO:0007669"/>
    <property type="project" value="UniProtKB-KW"/>
</dbReference>
<dbReference type="SMART" id="SM00482">
    <property type="entry name" value="POLAc"/>
    <property type="match status" value="1"/>
</dbReference>